<protein>
    <submittedName>
        <fullName evidence="1">Uncharacterized protein</fullName>
    </submittedName>
</protein>
<evidence type="ECO:0000313" key="1">
    <source>
        <dbReference type="EMBL" id="MPL74336.1"/>
    </source>
</evidence>
<dbReference type="EMBL" id="VSSQ01000080">
    <property type="protein sequence ID" value="MPL74336.1"/>
    <property type="molecule type" value="Genomic_DNA"/>
</dbReference>
<dbReference type="EMBL" id="VSSQ01000080">
    <property type="protein sequence ID" value="MPL74397.1"/>
    <property type="molecule type" value="Genomic_DNA"/>
</dbReference>
<gene>
    <name evidence="1" type="ORF">SDC9_20147</name>
    <name evidence="2" type="ORF">SDC9_20208</name>
</gene>
<comment type="caution">
    <text evidence="1">The sequence shown here is derived from an EMBL/GenBank/DDBJ whole genome shotgun (WGS) entry which is preliminary data.</text>
</comment>
<dbReference type="AlphaFoldDB" id="A0A644U5Y5"/>
<name>A0A644U5Y5_9ZZZZ</name>
<proteinExistence type="predicted"/>
<dbReference type="SUPFAM" id="SSF69349">
    <property type="entry name" value="Phage fibre proteins"/>
    <property type="match status" value="1"/>
</dbReference>
<evidence type="ECO:0000313" key="2">
    <source>
        <dbReference type="EMBL" id="MPL74397.1"/>
    </source>
</evidence>
<reference evidence="1" key="1">
    <citation type="submission" date="2019-08" db="EMBL/GenBank/DDBJ databases">
        <authorList>
            <person name="Kucharzyk K."/>
            <person name="Murdoch R.W."/>
            <person name="Higgins S."/>
            <person name="Loffler F."/>
        </authorList>
    </citation>
    <scope>NUCLEOTIDE SEQUENCE</scope>
</reference>
<organism evidence="1">
    <name type="scientific">bioreactor metagenome</name>
    <dbReference type="NCBI Taxonomy" id="1076179"/>
    <lineage>
        <taxon>unclassified sequences</taxon>
        <taxon>metagenomes</taxon>
        <taxon>ecological metagenomes</taxon>
    </lineage>
</organism>
<sequence length="166" mass="17430">MAEKQVSVIHKQRSNTAAGWSTGNPVLHMGQIGFESDTGKIKVGDGVTAWNTLEYVADLSLVKFLTGYNSVSTLASLPVTRQSVVATVTVATTLSLTAALPAGRALMLKVYNNSAGAITQPLPTTTPFESKKVDSTVVSSVSIPAGGSVEISIWSINEKYVIKCDA</sequence>
<accession>A0A644U5Y5</accession>